<dbReference type="Pfam" id="PF11998">
    <property type="entry name" value="DUF3493"/>
    <property type="match status" value="1"/>
</dbReference>
<feature type="compositionally biased region" description="Polar residues" evidence="1">
    <location>
        <begin position="21"/>
        <end position="32"/>
    </location>
</feature>
<dbReference type="Proteomes" id="UP000012073">
    <property type="component" value="Unassembled WGS sequence"/>
</dbReference>
<dbReference type="EMBL" id="HG001524">
    <property type="protein sequence ID" value="CDF32587.1"/>
    <property type="molecule type" value="Genomic_DNA"/>
</dbReference>
<dbReference type="KEGG" id="ccp:CHC_T00008199001"/>
<evidence type="ECO:0000313" key="2">
    <source>
        <dbReference type="EMBL" id="CDF32587.1"/>
    </source>
</evidence>
<gene>
    <name evidence="2" type="ORF">CHC_T00008199001</name>
</gene>
<name>R7Q1X8_CHOCR</name>
<sequence>MQLAFCYPPVQDRLHHPSRRLLSTRTGTSATSPRCAAKRRDPGSASEPRPKSKRAKRPRSKPTSGFSTPPTEEAPRPSTEQSPEAATEPATGPDLQKRDAGGISLENRLREEIAHPLRKPKLTLFGTLAFSATIGALFALARLARGDDTPAQVAQNVAVDTIAVGLFGYLAWREVQFGRRSLNSLAGRPEARDLQVMVLDEKATQAAPVVGDGSGRRLGSLFREKDVVVVAGRAIDVRKYLNRVHAGEGGVNLSVVIALPTDAQRQDDAFEGAAAVASGEADNTKDWTSWIGDAVPPRRNVALFSIEAGDKGQSAANTYVVAVGDPMTLPLPADAKRESADV</sequence>
<dbReference type="InterPro" id="IPR021883">
    <property type="entry name" value="LPA1-like"/>
</dbReference>
<feature type="region of interest" description="Disordered" evidence="1">
    <location>
        <begin position="16"/>
        <end position="99"/>
    </location>
</feature>
<dbReference type="OrthoDB" id="10527402at2759"/>
<evidence type="ECO:0000256" key="1">
    <source>
        <dbReference type="SAM" id="MobiDB-lite"/>
    </source>
</evidence>
<dbReference type="Gramene" id="CDF32587">
    <property type="protein sequence ID" value="CDF32587"/>
    <property type="gene ID" value="CHC_T00008199001"/>
</dbReference>
<feature type="compositionally biased region" description="Basic residues" evidence="1">
    <location>
        <begin position="51"/>
        <end position="60"/>
    </location>
</feature>
<reference evidence="3" key="1">
    <citation type="journal article" date="2013" name="Proc. Natl. Acad. Sci. U.S.A.">
        <title>Genome structure and metabolic features in the red seaweed Chondrus crispus shed light on evolution of the Archaeplastida.</title>
        <authorList>
            <person name="Collen J."/>
            <person name="Porcel B."/>
            <person name="Carre W."/>
            <person name="Ball S.G."/>
            <person name="Chaparro C."/>
            <person name="Tonon T."/>
            <person name="Barbeyron T."/>
            <person name="Michel G."/>
            <person name="Noel B."/>
            <person name="Valentin K."/>
            <person name="Elias M."/>
            <person name="Artiguenave F."/>
            <person name="Arun A."/>
            <person name="Aury J.M."/>
            <person name="Barbosa-Neto J.F."/>
            <person name="Bothwell J.H."/>
            <person name="Bouget F.Y."/>
            <person name="Brillet L."/>
            <person name="Cabello-Hurtado F."/>
            <person name="Capella-Gutierrez S."/>
            <person name="Charrier B."/>
            <person name="Cladiere L."/>
            <person name="Cock J.M."/>
            <person name="Coelho S.M."/>
            <person name="Colleoni C."/>
            <person name="Czjzek M."/>
            <person name="Da Silva C."/>
            <person name="Delage L."/>
            <person name="Denoeud F."/>
            <person name="Deschamps P."/>
            <person name="Dittami S.M."/>
            <person name="Gabaldon T."/>
            <person name="Gachon C.M."/>
            <person name="Groisillier A."/>
            <person name="Herve C."/>
            <person name="Jabbari K."/>
            <person name="Katinka M."/>
            <person name="Kloareg B."/>
            <person name="Kowalczyk N."/>
            <person name="Labadie K."/>
            <person name="Leblanc C."/>
            <person name="Lopez P.J."/>
            <person name="McLachlan D.H."/>
            <person name="Meslet-Cladiere L."/>
            <person name="Moustafa A."/>
            <person name="Nehr Z."/>
            <person name="Nyvall Collen P."/>
            <person name="Panaud O."/>
            <person name="Partensky F."/>
            <person name="Poulain J."/>
            <person name="Rensing S.A."/>
            <person name="Rousvoal S."/>
            <person name="Samson G."/>
            <person name="Symeonidi A."/>
            <person name="Weissenbach J."/>
            <person name="Zambounis A."/>
            <person name="Wincker P."/>
            <person name="Boyen C."/>
        </authorList>
    </citation>
    <scope>NUCLEOTIDE SEQUENCE [LARGE SCALE GENOMIC DNA]</scope>
    <source>
        <strain evidence="3">cv. Stackhouse</strain>
    </source>
</reference>
<evidence type="ECO:0000313" key="3">
    <source>
        <dbReference type="Proteomes" id="UP000012073"/>
    </source>
</evidence>
<dbReference type="GeneID" id="17320075"/>
<protein>
    <submittedName>
        <fullName evidence="2">Uncharacterized protein</fullName>
    </submittedName>
</protein>
<dbReference type="AlphaFoldDB" id="R7Q1X8"/>
<organism evidence="2 3">
    <name type="scientific">Chondrus crispus</name>
    <name type="common">Carrageen Irish moss</name>
    <name type="synonym">Polymorpha crispa</name>
    <dbReference type="NCBI Taxonomy" id="2769"/>
    <lineage>
        <taxon>Eukaryota</taxon>
        <taxon>Rhodophyta</taxon>
        <taxon>Florideophyceae</taxon>
        <taxon>Rhodymeniophycidae</taxon>
        <taxon>Gigartinales</taxon>
        <taxon>Gigartinaceae</taxon>
        <taxon>Chondrus</taxon>
    </lineage>
</organism>
<keyword evidence="3" id="KW-1185">Reference proteome</keyword>
<accession>R7Q1X8</accession>
<proteinExistence type="predicted"/>
<dbReference type="RefSeq" id="XP_005712358.1">
    <property type="nucleotide sequence ID" value="XM_005712301.1"/>
</dbReference>